<keyword evidence="3" id="KW-1185">Reference proteome</keyword>
<evidence type="ECO:0008006" key="4">
    <source>
        <dbReference type="Google" id="ProtNLM"/>
    </source>
</evidence>
<proteinExistence type="predicted"/>
<evidence type="ECO:0000313" key="3">
    <source>
        <dbReference type="Proteomes" id="UP001178461"/>
    </source>
</evidence>
<feature type="region of interest" description="Disordered" evidence="1">
    <location>
        <begin position="18"/>
        <end position="54"/>
    </location>
</feature>
<evidence type="ECO:0000313" key="2">
    <source>
        <dbReference type="EMBL" id="CAI5794768.1"/>
    </source>
</evidence>
<name>A0AA35PR21_9SAUR</name>
<dbReference type="PANTHER" id="PTHR15571">
    <property type="entry name" value="GEM-ASSOCIATED PROTEIN 4"/>
    <property type="match status" value="1"/>
</dbReference>
<organism evidence="2 3">
    <name type="scientific">Podarcis lilfordi</name>
    <name type="common">Lilford's wall lizard</name>
    <dbReference type="NCBI Taxonomy" id="74358"/>
    <lineage>
        <taxon>Eukaryota</taxon>
        <taxon>Metazoa</taxon>
        <taxon>Chordata</taxon>
        <taxon>Craniata</taxon>
        <taxon>Vertebrata</taxon>
        <taxon>Euteleostomi</taxon>
        <taxon>Lepidosauria</taxon>
        <taxon>Squamata</taxon>
        <taxon>Bifurcata</taxon>
        <taxon>Unidentata</taxon>
        <taxon>Episquamata</taxon>
        <taxon>Laterata</taxon>
        <taxon>Lacertibaenia</taxon>
        <taxon>Lacertidae</taxon>
        <taxon>Podarcis</taxon>
    </lineage>
</organism>
<evidence type="ECO:0000256" key="1">
    <source>
        <dbReference type="SAM" id="MobiDB-lite"/>
    </source>
</evidence>
<reference evidence="2" key="1">
    <citation type="submission" date="2022-12" db="EMBL/GenBank/DDBJ databases">
        <authorList>
            <person name="Alioto T."/>
            <person name="Alioto T."/>
            <person name="Gomez Garrido J."/>
        </authorList>
    </citation>
    <scope>NUCLEOTIDE SEQUENCE</scope>
</reference>
<sequence length="1115" mass="123104">MDGAAAVSNCGAPEGAVARAAAAVEDPGAGRRRRSPALGHAAFPSPAGAGLGGSPEAMELGPVTICGELSVLHGGFLLASSICHPKPLSELAKSDWPQVGKPIIDALEEICTSHSSYPPEPGAWKRKAAVVLWSKILLSSPSVSPNQRWKEDVFFSASNMIPEINHTVLFELFKAINAPRLFAQLLLVLPEHVCRKELETFVGYVANETSPADVSFFLDVWWEILKHQEGQEDRLMLLFRSVSHQYLLEPDEVGQPPKRFKSDAPSLLGSSVAAGVLPVLTEGLKLIKENVNPARMKCHALANLADVLSVSLAAQRNADSLPVQAYLEKISSVVTLWSSDCDGRYSKQELSEQVKEAERSISLLNATRPPGEALPVDVGFLRALLEEWSPALQELLNDPQQICYESYRLLEALASLKKKLADCSKQEDHNRDAAQEMSALGDVIAGFLKKVSPELWGKSAGGDLLPSVAMVVIEKKMDRHQEMCSLFASEKSWAFTDEWVACLVRNKDLFREPELVSKLLETLASADPSGKQEQQATVARVLLECYMDLPLPDKNKVILGVLAAWGRRGLSKVSPAFSEGFQEDLNVAFNQIIQSASGEGLKKAVASVSRLVVLNPEATIKKMSNLAVANLGTHQFLAEILCSFPALSFRETLDSEEAPVSLLLGCLKEAVWDRLSSPKEKEQFLEFLVYFLQPSGARPLLSPAEVTQALVLPFLKVGSPFVELCLQILNKVLKVPLPAEEGSWLHSCHPFPLLFCLCKLLDGFAQYWHEPQDQHCLSLEAKDLVAANLAQLCDALLAQKDSLSPELWAQSVAWLHKKVAALDWTVGLRLKSIYGEHFKHEVPATLFEVCKLPEGEWTSCPLPNYGAGSGLLAWMECCCVSAALREEMLTLLTVNVDNPEEVNLFSKGFLVALVQVFPWCSHSEWRRLVGVVQSLLDQEVLYVPYSLEYVQFLPLLNFRPFAYHLQFSVLLLRAFQFLCGASGSTWLPAEAWRHVARLYCLAVSDLLGSVKGIARNQWQPAQEKNNVTRELSFVYIQIFCHALHVAAMLPDDGTGEPLLLLSLEILSQYEMLYDADEALGSALRKANERHFLESIAENVTNKELRTMLLQKLRKL</sequence>
<dbReference type="InterPro" id="IPR033265">
    <property type="entry name" value="GEMIN4"/>
</dbReference>
<dbReference type="AlphaFoldDB" id="A0AA35PR21"/>
<gene>
    <name evidence="2" type="ORF">PODLI_1B003038</name>
</gene>
<protein>
    <recommendedName>
        <fullName evidence="4">Gem nuclear organelle associated protein 4</fullName>
    </recommendedName>
</protein>
<dbReference type="EMBL" id="OX395141">
    <property type="protein sequence ID" value="CAI5794768.1"/>
    <property type="molecule type" value="Genomic_DNA"/>
</dbReference>
<dbReference type="GO" id="GO:0006364">
    <property type="term" value="P:rRNA processing"/>
    <property type="evidence" value="ECO:0007669"/>
    <property type="project" value="InterPro"/>
</dbReference>
<dbReference type="GO" id="GO:0000387">
    <property type="term" value="P:spliceosomal snRNP assembly"/>
    <property type="evidence" value="ECO:0007669"/>
    <property type="project" value="InterPro"/>
</dbReference>
<dbReference type="Proteomes" id="UP001178461">
    <property type="component" value="Chromosome 15"/>
</dbReference>
<feature type="compositionally biased region" description="Low complexity" evidence="1">
    <location>
        <begin position="18"/>
        <end position="27"/>
    </location>
</feature>
<dbReference type="PANTHER" id="PTHR15571:SF2">
    <property type="entry name" value="GEM-ASSOCIATED PROTEIN 4"/>
    <property type="match status" value="1"/>
</dbReference>
<accession>A0AA35PR21</accession>
<dbReference type="GO" id="GO:0032797">
    <property type="term" value="C:SMN complex"/>
    <property type="evidence" value="ECO:0007669"/>
    <property type="project" value="InterPro"/>
</dbReference>